<keyword evidence="1" id="KW-0175">Coiled coil</keyword>
<name>F8ALU6_METOI</name>
<evidence type="ECO:0000313" key="2">
    <source>
        <dbReference type="EMBL" id="AEH07399.1"/>
    </source>
</evidence>
<dbReference type="AlphaFoldDB" id="F8ALU6"/>
<dbReference type="EMBL" id="CP002792">
    <property type="protein sequence ID" value="AEH07399.1"/>
    <property type="molecule type" value="Genomic_DNA"/>
</dbReference>
<dbReference type="STRING" id="647113.Metok_1434"/>
<evidence type="ECO:0000313" key="3">
    <source>
        <dbReference type="Proteomes" id="UP000009296"/>
    </source>
</evidence>
<dbReference type="GeneID" id="10773591"/>
<accession>F8ALU6</accession>
<proteinExistence type="predicted"/>
<sequence>MKLDKLDNVIVHVDDKVIAKSMKKVFKEEIDKIEQELNELYNKYNIKSSKEMEIMASQDEEINKDLEKIKELEEELEKLNSYLREVNMKTI</sequence>
<dbReference type="HOGENOM" id="CLU_186521_0_0_2"/>
<gene>
    <name evidence="2" type="ordered locus">Metok_1434</name>
</gene>
<organism evidence="2 3">
    <name type="scientific">Methanothermococcus okinawensis (strain DSM 14208 / JCM 11175 / IH1)</name>
    <dbReference type="NCBI Taxonomy" id="647113"/>
    <lineage>
        <taxon>Archaea</taxon>
        <taxon>Methanobacteriati</taxon>
        <taxon>Methanobacteriota</taxon>
        <taxon>Methanomada group</taxon>
        <taxon>Methanococci</taxon>
        <taxon>Methanococcales</taxon>
        <taxon>Methanococcaceae</taxon>
        <taxon>Methanothermococcus</taxon>
    </lineage>
</organism>
<evidence type="ECO:0000256" key="1">
    <source>
        <dbReference type="SAM" id="Coils"/>
    </source>
</evidence>
<dbReference type="OrthoDB" id="60017at2157"/>
<dbReference type="KEGG" id="mok:Metok_1434"/>
<protein>
    <submittedName>
        <fullName evidence="2">Uncharacterized protein</fullName>
    </submittedName>
</protein>
<feature type="coiled-coil region" evidence="1">
    <location>
        <begin position="23"/>
        <end position="89"/>
    </location>
</feature>
<reference evidence="2" key="1">
    <citation type="submission" date="2011-05" db="EMBL/GenBank/DDBJ databases">
        <title>Complete sequence of chromosome of Methanothermococcus okinawensis IH1.</title>
        <authorList>
            <consortium name="US DOE Joint Genome Institute"/>
            <person name="Lucas S."/>
            <person name="Han J."/>
            <person name="Lapidus A."/>
            <person name="Cheng J.-F."/>
            <person name="Goodwin L."/>
            <person name="Pitluck S."/>
            <person name="Peters L."/>
            <person name="Mikhailova N."/>
            <person name="Held B."/>
            <person name="Han C."/>
            <person name="Tapia R."/>
            <person name="Land M."/>
            <person name="Hauser L."/>
            <person name="Kyrpides N."/>
            <person name="Ivanova N."/>
            <person name="Pagani I."/>
            <person name="Sieprawska-Lupa M."/>
            <person name="Takai K."/>
            <person name="Miyazaki J."/>
            <person name="Whitman W."/>
            <person name="Woyke T."/>
        </authorList>
    </citation>
    <scope>NUCLEOTIDE SEQUENCE</scope>
    <source>
        <strain evidence="2">IH1</strain>
    </source>
</reference>
<keyword evidence="3" id="KW-1185">Reference proteome</keyword>
<dbReference type="Proteomes" id="UP000009296">
    <property type="component" value="Chromosome"/>
</dbReference>
<dbReference type="eggNOG" id="arCOG05025">
    <property type="taxonomic scope" value="Archaea"/>
</dbReference>
<dbReference type="RefSeq" id="WP_013867581.1">
    <property type="nucleotide sequence ID" value="NC_015636.1"/>
</dbReference>